<dbReference type="AlphaFoldDB" id="A0A9P7A497"/>
<organism evidence="1 2">
    <name type="scientific">Suillus placidus</name>
    <dbReference type="NCBI Taxonomy" id="48579"/>
    <lineage>
        <taxon>Eukaryota</taxon>
        <taxon>Fungi</taxon>
        <taxon>Dikarya</taxon>
        <taxon>Basidiomycota</taxon>
        <taxon>Agaricomycotina</taxon>
        <taxon>Agaricomycetes</taxon>
        <taxon>Agaricomycetidae</taxon>
        <taxon>Boletales</taxon>
        <taxon>Suillineae</taxon>
        <taxon>Suillaceae</taxon>
        <taxon>Suillus</taxon>
    </lineage>
</organism>
<gene>
    <name evidence="1" type="ORF">EV702DRAFT_1066958</name>
</gene>
<dbReference type="EMBL" id="JABBWD010000004">
    <property type="protein sequence ID" value="KAG1781813.1"/>
    <property type="molecule type" value="Genomic_DNA"/>
</dbReference>
<protein>
    <submittedName>
        <fullName evidence="1">Uncharacterized protein</fullName>
    </submittedName>
</protein>
<sequence length="219" mass="24813">MQSLMIPKSVLWKLTDQILFSNLIRCSKSYLNAIPLKHIQRRYVEEGQYDLCIDEGTQVTPLTSHEWSSMPADTKIVMRIIIQQETTSFSDVDYQCHFCGAVNPLGVGSVMYSLQRQAGCSIDCRICKRRFQISRERASSKQNTQPSNIDSNNTTDAEMRLIRNFHATPKSPQDAIRDALSGLPADRRCPGGYDWVRDQNGYRCSGGGHYITWKELGVA</sequence>
<accession>A0A9P7A497</accession>
<reference evidence="1" key="1">
    <citation type="journal article" date="2020" name="New Phytol.">
        <title>Comparative genomics reveals dynamic genome evolution in host specialist ectomycorrhizal fungi.</title>
        <authorList>
            <person name="Lofgren L.A."/>
            <person name="Nguyen N.H."/>
            <person name="Vilgalys R."/>
            <person name="Ruytinx J."/>
            <person name="Liao H.L."/>
            <person name="Branco S."/>
            <person name="Kuo A."/>
            <person name="LaButti K."/>
            <person name="Lipzen A."/>
            <person name="Andreopoulos W."/>
            <person name="Pangilinan J."/>
            <person name="Riley R."/>
            <person name="Hundley H."/>
            <person name="Na H."/>
            <person name="Barry K."/>
            <person name="Grigoriev I.V."/>
            <person name="Stajich J.E."/>
            <person name="Kennedy P.G."/>
        </authorList>
    </citation>
    <scope>NUCLEOTIDE SEQUENCE</scope>
    <source>
        <strain evidence="1">DOB743</strain>
    </source>
</reference>
<evidence type="ECO:0000313" key="1">
    <source>
        <dbReference type="EMBL" id="KAG1781813.1"/>
    </source>
</evidence>
<comment type="caution">
    <text evidence="1">The sequence shown here is derived from an EMBL/GenBank/DDBJ whole genome shotgun (WGS) entry which is preliminary data.</text>
</comment>
<keyword evidence="2" id="KW-1185">Reference proteome</keyword>
<proteinExistence type="predicted"/>
<name>A0A9P7A497_9AGAM</name>
<evidence type="ECO:0000313" key="2">
    <source>
        <dbReference type="Proteomes" id="UP000714275"/>
    </source>
</evidence>
<dbReference type="OrthoDB" id="2672490at2759"/>
<dbReference type="Proteomes" id="UP000714275">
    <property type="component" value="Unassembled WGS sequence"/>
</dbReference>